<dbReference type="Proteomes" id="UP000759537">
    <property type="component" value="Unassembled WGS sequence"/>
</dbReference>
<reference evidence="8" key="2">
    <citation type="journal article" date="2020" name="Nat. Commun.">
        <title>Large-scale genome sequencing of mycorrhizal fungi provides insights into the early evolution of symbiotic traits.</title>
        <authorList>
            <person name="Miyauchi S."/>
            <person name="Kiss E."/>
            <person name="Kuo A."/>
            <person name="Drula E."/>
            <person name="Kohler A."/>
            <person name="Sanchez-Garcia M."/>
            <person name="Morin E."/>
            <person name="Andreopoulos B."/>
            <person name="Barry K.W."/>
            <person name="Bonito G."/>
            <person name="Buee M."/>
            <person name="Carver A."/>
            <person name="Chen C."/>
            <person name="Cichocki N."/>
            <person name="Clum A."/>
            <person name="Culley D."/>
            <person name="Crous P.W."/>
            <person name="Fauchery L."/>
            <person name="Girlanda M."/>
            <person name="Hayes R.D."/>
            <person name="Keri Z."/>
            <person name="LaButti K."/>
            <person name="Lipzen A."/>
            <person name="Lombard V."/>
            <person name="Magnuson J."/>
            <person name="Maillard F."/>
            <person name="Murat C."/>
            <person name="Nolan M."/>
            <person name="Ohm R.A."/>
            <person name="Pangilinan J."/>
            <person name="Pereira M.F."/>
            <person name="Perotto S."/>
            <person name="Peter M."/>
            <person name="Pfister S."/>
            <person name="Riley R."/>
            <person name="Sitrit Y."/>
            <person name="Stielow J.B."/>
            <person name="Szollosi G."/>
            <person name="Zifcakova L."/>
            <person name="Stursova M."/>
            <person name="Spatafora J.W."/>
            <person name="Tedersoo L."/>
            <person name="Vaario L.M."/>
            <person name="Yamada A."/>
            <person name="Yan M."/>
            <person name="Wang P."/>
            <person name="Xu J."/>
            <person name="Bruns T."/>
            <person name="Baldrian P."/>
            <person name="Vilgalys R."/>
            <person name="Dunand C."/>
            <person name="Henrissat B."/>
            <person name="Grigoriev I.V."/>
            <person name="Hibbett D."/>
            <person name="Nagy L.G."/>
            <person name="Martin F.M."/>
        </authorList>
    </citation>
    <scope>NUCLEOTIDE SEQUENCE</scope>
    <source>
        <strain evidence="8">Prilba</strain>
    </source>
</reference>
<dbReference type="EMBL" id="WHVB01000001">
    <property type="protein sequence ID" value="KAF8487360.1"/>
    <property type="molecule type" value="Genomic_DNA"/>
</dbReference>
<proteinExistence type="inferred from homology"/>
<comment type="similarity">
    <text evidence="2">Belongs to the GMC oxidoreductase family.</text>
</comment>
<feature type="binding site" evidence="6">
    <location>
        <position position="109"/>
    </location>
    <ligand>
        <name>FAD</name>
        <dbReference type="ChEBI" id="CHEBI:57692"/>
    </ligand>
</feature>
<evidence type="ECO:0000256" key="4">
    <source>
        <dbReference type="ARBA" id="ARBA00022827"/>
    </source>
</evidence>
<keyword evidence="3" id="KW-0285">Flavoprotein</keyword>
<dbReference type="InterPro" id="IPR012132">
    <property type="entry name" value="GMC_OxRdtase"/>
</dbReference>
<dbReference type="SUPFAM" id="SSF54373">
    <property type="entry name" value="FAD-linked reductases, C-terminal domain"/>
    <property type="match status" value="1"/>
</dbReference>
<comment type="caution">
    <text evidence="8">The sequence shown here is derived from an EMBL/GenBank/DDBJ whole genome shotgun (WGS) entry which is preliminary data.</text>
</comment>
<comment type="cofactor">
    <cofactor evidence="1 6">
        <name>FAD</name>
        <dbReference type="ChEBI" id="CHEBI:57692"/>
    </cofactor>
</comment>
<dbReference type="InterPro" id="IPR036188">
    <property type="entry name" value="FAD/NAD-bd_sf"/>
</dbReference>
<dbReference type="PIRSF" id="PIRSF000137">
    <property type="entry name" value="Alcohol_oxidase"/>
    <property type="match status" value="1"/>
</dbReference>
<dbReference type="AlphaFoldDB" id="A0A9P5N608"/>
<protein>
    <submittedName>
        <fullName evidence="8">GMC oxidoreductase</fullName>
    </submittedName>
</protein>
<dbReference type="PANTHER" id="PTHR11552">
    <property type="entry name" value="GLUCOSE-METHANOL-CHOLINE GMC OXIDOREDUCTASE"/>
    <property type="match status" value="1"/>
</dbReference>
<dbReference type="OrthoDB" id="269227at2759"/>
<evidence type="ECO:0000313" key="9">
    <source>
        <dbReference type="Proteomes" id="UP000759537"/>
    </source>
</evidence>
<dbReference type="Gene3D" id="3.50.50.60">
    <property type="entry name" value="FAD/NAD(P)-binding domain"/>
    <property type="match status" value="1"/>
</dbReference>
<gene>
    <name evidence="8" type="ORF">DFH94DRAFT_24099</name>
</gene>
<evidence type="ECO:0000259" key="7">
    <source>
        <dbReference type="PROSITE" id="PS00624"/>
    </source>
</evidence>
<name>A0A9P5N608_9AGAM</name>
<dbReference type="Pfam" id="PF05199">
    <property type="entry name" value="GMC_oxred_C"/>
    <property type="match status" value="1"/>
</dbReference>
<evidence type="ECO:0000313" key="8">
    <source>
        <dbReference type="EMBL" id="KAF8487360.1"/>
    </source>
</evidence>
<feature type="binding site" evidence="6">
    <location>
        <position position="251"/>
    </location>
    <ligand>
        <name>FAD</name>
        <dbReference type="ChEBI" id="CHEBI:57692"/>
    </ligand>
</feature>
<evidence type="ECO:0000256" key="5">
    <source>
        <dbReference type="PIRSR" id="PIRSR000137-1"/>
    </source>
</evidence>
<accession>A0A9P5N608</accession>
<dbReference type="GO" id="GO:0016614">
    <property type="term" value="F:oxidoreductase activity, acting on CH-OH group of donors"/>
    <property type="evidence" value="ECO:0007669"/>
    <property type="project" value="InterPro"/>
</dbReference>
<feature type="active site" description="Proton donor" evidence="5">
    <location>
        <position position="540"/>
    </location>
</feature>
<feature type="active site" description="Proton acceptor" evidence="5">
    <location>
        <position position="583"/>
    </location>
</feature>
<organism evidence="8 9">
    <name type="scientific">Russula ochroleuca</name>
    <dbReference type="NCBI Taxonomy" id="152965"/>
    <lineage>
        <taxon>Eukaryota</taxon>
        <taxon>Fungi</taxon>
        <taxon>Dikarya</taxon>
        <taxon>Basidiomycota</taxon>
        <taxon>Agaricomycotina</taxon>
        <taxon>Agaricomycetes</taxon>
        <taxon>Russulales</taxon>
        <taxon>Russulaceae</taxon>
        <taxon>Russula</taxon>
    </lineage>
</organism>
<keyword evidence="4 6" id="KW-0274">FAD</keyword>
<dbReference type="GO" id="GO:0050660">
    <property type="term" value="F:flavin adenine dinucleotide binding"/>
    <property type="evidence" value="ECO:0007669"/>
    <property type="project" value="InterPro"/>
</dbReference>
<reference evidence="8" key="1">
    <citation type="submission" date="2019-10" db="EMBL/GenBank/DDBJ databases">
        <authorList>
            <consortium name="DOE Joint Genome Institute"/>
            <person name="Kuo A."/>
            <person name="Miyauchi S."/>
            <person name="Kiss E."/>
            <person name="Drula E."/>
            <person name="Kohler A."/>
            <person name="Sanchez-Garcia M."/>
            <person name="Andreopoulos B."/>
            <person name="Barry K.W."/>
            <person name="Bonito G."/>
            <person name="Buee M."/>
            <person name="Carver A."/>
            <person name="Chen C."/>
            <person name="Cichocki N."/>
            <person name="Clum A."/>
            <person name="Culley D."/>
            <person name="Crous P.W."/>
            <person name="Fauchery L."/>
            <person name="Girlanda M."/>
            <person name="Hayes R."/>
            <person name="Keri Z."/>
            <person name="LaButti K."/>
            <person name="Lipzen A."/>
            <person name="Lombard V."/>
            <person name="Magnuson J."/>
            <person name="Maillard F."/>
            <person name="Morin E."/>
            <person name="Murat C."/>
            <person name="Nolan M."/>
            <person name="Ohm R."/>
            <person name="Pangilinan J."/>
            <person name="Pereira M."/>
            <person name="Perotto S."/>
            <person name="Peter M."/>
            <person name="Riley R."/>
            <person name="Sitrit Y."/>
            <person name="Stielow B."/>
            <person name="Szollosi G."/>
            <person name="Zifcakova L."/>
            <person name="Stursova M."/>
            <person name="Spatafora J.W."/>
            <person name="Tedersoo L."/>
            <person name="Vaario L.-M."/>
            <person name="Yamada A."/>
            <person name="Yan M."/>
            <person name="Wang P."/>
            <person name="Xu J."/>
            <person name="Bruns T."/>
            <person name="Baldrian P."/>
            <person name="Vilgalys R."/>
            <person name="Henrissat B."/>
            <person name="Grigoriev I.V."/>
            <person name="Hibbett D."/>
            <person name="Nagy L.G."/>
            <person name="Martin F.M."/>
        </authorList>
    </citation>
    <scope>NUCLEOTIDE SEQUENCE</scope>
    <source>
        <strain evidence="8">Prilba</strain>
    </source>
</reference>
<dbReference type="PANTHER" id="PTHR11552:SF147">
    <property type="entry name" value="CHOLINE DEHYDROGENASE, MITOCHONDRIAL"/>
    <property type="match status" value="1"/>
</dbReference>
<feature type="domain" description="Glucose-methanol-choline oxidoreductase N-terminal" evidence="7">
    <location>
        <begin position="292"/>
        <end position="306"/>
    </location>
</feature>
<evidence type="ECO:0000256" key="2">
    <source>
        <dbReference type="ARBA" id="ARBA00010790"/>
    </source>
</evidence>
<evidence type="ECO:0000256" key="3">
    <source>
        <dbReference type="ARBA" id="ARBA00022630"/>
    </source>
</evidence>
<dbReference type="Pfam" id="PF00732">
    <property type="entry name" value="GMC_oxred_N"/>
    <property type="match status" value="1"/>
</dbReference>
<dbReference type="Gene3D" id="3.30.560.10">
    <property type="entry name" value="Glucose Oxidase, domain 3"/>
    <property type="match status" value="1"/>
</dbReference>
<evidence type="ECO:0000256" key="1">
    <source>
        <dbReference type="ARBA" id="ARBA00001974"/>
    </source>
</evidence>
<dbReference type="PROSITE" id="PS00624">
    <property type="entry name" value="GMC_OXRED_2"/>
    <property type="match status" value="1"/>
</dbReference>
<sequence>MGSSHSYVTDPDAFATKVKETDDKSSWKSYDYVVVGGGTAGSVLASRLSEDPNVSVLLIEAGNSYEKDFLTQIPLAWPQILKSSIDWDYQTVNQPRAGDRQHSVPRGKVLGGCSSINALIYQHCSTEDFDEWERLGATGWGYKDLYPYFIKSEKYTPSPDHPGVVSSDHGLDGPWKTTFADVPRIHNVLIDACEELGVKRIDDFNTPKGQMGVSTFLSITDHGKRDSAAIAYLTPTVLKRPNLTVALSTVVERVLFDESGSEPHAVGVEVSKSAEAPKYRVRANREVILCGGTIASPQILLVSGIGPEEVLSKAGIKVVKDLPQVGKNYYDHISSGPICIRAKPGYSLDFLNSPIQAIGAMLQWFVFGKGPMTELAAPGAAFIRVDDETLPYSSNSSSDVPLRANNAGPNTPDLEIVWFPLVIGGFGIKTPPGIYGATMGPVVLKPESSGTITVESPSVYDKPVIDPNFFASENDMNVLVRGVRFSMRVGRANSAKNVFEPKADSIDTKDFFYMGDADPDRITDEEIKEYIRGHCSAAFHPTSTARIGASPETGVVDPRLRVFGVKGLRVVDASVFPNQISGHPAAPVVAVAERAADIIKEDAKA</sequence>
<evidence type="ECO:0000256" key="6">
    <source>
        <dbReference type="PIRSR" id="PIRSR000137-2"/>
    </source>
</evidence>
<dbReference type="InterPro" id="IPR000172">
    <property type="entry name" value="GMC_OxRdtase_N"/>
</dbReference>
<dbReference type="SUPFAM" id="SSF51905">
    <property type="entry name" value="FAD/NAD(P)-binding domain"/>
    <property type="match status" value="1"/>
</dbReference>
<keyword evidence="9" id="KW-1185">Reference proteome</keyword>
<dbReference type="InterPro" id="IPR007867">
    <property type="entry name" value="GMC_OxRtase_C"/>
</dbReference>